<dbReference type="Proteomes" id="UP000789901">
    <property type="component" value="Unassembled WGS sequence"/>
</dbReference>
<organism evidence="2 3">
    <name type="scientific">Gigaspora margarita</name>
    <dbReference type="NCBI Taxonomy" id="4874"/>
    <lineage>
        <taxon>Eukaryota</taxon>
        <taxon>Fungi</taxon>
        <taxon>Fungi incertae sedis</taxon>
        <taxon>Mucoromycota</taxon>
        <taxon>Glomeromycotina</taxon>
        <taxon>Glomeromycetes</taxon>
        <taxon>Diversisporales</taxon>
        <taxon>Gigasporaceae</taxon>
        <taxon>Gigaspora</taxon>
    </lineage>
</organism>
<name>A0ABN7VEZ3_GIGMA</name>
<evidence type="ECO:0000313" key="3">
    <source>
        <dbReference type="Proteomes" id="UP000789901"/>
    </source>
</evidence>
<comment type="caution">
    <text evidence="2">The sequence shown here is derived from an EMBL/GenBank/DDBJ whole genome shotgun (WGS) entry which is preliminary data.</text>
</comment>
<feature type="non-terminal residue" evidence="2">
    <location>
        <position position="96"/>
    </location>
</feature>
<gene>
    <name evidence="2" type="ORF">GMARGA_LOCUS17698</name>
</gene>
<evidence type="ECO:0000256" key="1">
    <source>
        <dbReference type="SAM" id="MobiDB-lite"/>
    </source>
</evidence>
<accession>A0ABN7VEZ3</accession>
<dbReference type="EMBL" id="CAJVQB010013577">
    <property type="protein sequence ID" value="CAG8763013.1"/>
    <property type="molecule type" value="Genomic_DNA"/>
</dbReference>
<evidence type="ECO:0000313" key="2">
    <source>
        <dbReference type="EMBL" id="CAG8763013.1"/>
    </source>
</evidence>
<feature type="compositionally biased region" description="Basic and acidic residues" evidence="1">
    <location>
        <begin position="67"/>
        <end position="79"/>
    </location>
</feature>
<feature type="compositionally biased region" description="Basic residues" evidence="1">
    <location>
        <begin position="80"/>
        <end position="96"/>
    </location>
</feature>
<protein>
    <submittedName>
        <fullName evidence="2">32464_t:CDS:1</fullName>
    </submittedName>
</protein>
<feature type="region of interest" description="Disordered" evidence="1">
    <location>
        <begin position="64"/>
        <end position="96"/>
    </location>
</feature>
<proteinExistence type="predicted"/>
<sequence>MNNEKLNYIDPEFCIQDRKILLLVNNTPSNSSPKLSNNTNKIVNVNNIEIDINQLNSKNEVLIDDLPDSRDNNKTERLLKKQQKKQSRSTYKRPCK</sequence>
<keyword evidence="3" id="KW-1185">Reference proteome</keyword>
<reference evidence="2 3" key="1">
    <citation type="submission" date="2021-06" db="EMBL/GenBank/DDBJ databases">
        <authorList>
            <person name="Kallberg Y."/>
            <person name="Tangrot J."/>
            <person name="Rosling A."/>
        </authorList>
    </citation>
    <scope>NUCLEOTIDE SEQUENCE [LARGE SCALE GENOMIC DNA]</scope>
    <source>
        <strain evidence="2 3">120-4 pot B 10/14</strain>
    </source>
</reference>